<dbReference type="AlphaFoldDB" id="A0A067MHZ2"/>
<dbReference type="OrthoDB" id="5149641at2759"/>
<name>A0A067MHZ2_BOTB1</name>
<dbReference type="InParanoid" id="A0A067MHZ2"/>
<accession>A0A067MHZ2</accession>
<dbReference type="Gene3D" id="3.30.460.10">
    <property type="entry name" value="Beta Polymerase, domain 2"/>
    <property type="match status" value="1"/>
</dbReference>
<dbReference type="HOGENOM" id="CLU_088284_0_0_1"/>
<feature type="domain" description="Polymerase beta nucleotidyltransferase" evidence="1">
    <location>
        <begin position="60"/>
        <end position="119"/>
    </location>
</feature>
<dbReference type="Proteomes" id="UP000027195">
    <property type="component" value="Unassembled WGS sequence"/>
</dbReference>
<dbReference type="InterPro" id="IPR043519">
    <property type="entry name" value="NT_sf"/>
</dbReference>
<evidence type="ECO:0000259" key="1">
    <source>
        <dbReference type="Pfam" id="PF18765"/>
    </source>
</evidence>
<protein>
    <recommendedName>
        <fullName evidence="1">Polymerase beta nucleotidyltransferase domain-containing protein</fullName>
    </recommendedName>
</protein>
<sequence length="311" mass="35765">MTLRRPLTSASPHLRAFPISSRFTSRLMPEEPQAAIPTFGDMRQRMQRVWLESDGAPEFVLWAGIFGSVARGRAHEESDVDVVVVMKADKPSGQPIDLDEDLKAACGRDVSLLCIWQGPEWAWGHVHVEALLAGRTVYGRRSDVEHLIDDAQFMLRESRATLDDLASLIHRIHLAIADLKTYENFFAQMLRQHDCLRYLRTILTILDIHPDWHPLRTMLAWHGPNIADDIRASVFRKLPDNRESHLTDEDHAFWKQIWDLCQESSRAMKTFDRGATWGKQQIEHMLAQMQISEALDRNETPDPALYDKLAR</sequence>
<dbReference type="EMBL" id="KL198032">
    <property type="protein sequence ID" value="KDQ15368.1"/>
    <property type="molecule type" value="Genomic_DNA"/>
</dbReference>
<evidence type="ECO:0000313" key="2">
    <source>
        <dbReference type="EMBL" id="KDQ15368.1"/>
    </source>
</evidence>
<dbReference type="SUPFAM" id="SSF81301">
    <property type="entry name" value="Nucleotidyltransferase"/>
    <property type="match status" value="1"/>
</dbReference>
<dbReference type="Pfam" id="PF18765">
    <property type="entry name" value="Polbeta"/>
    <property type="match status" value="1"/>
</dbReference>
<gene>
    <name evidence="2" type="ORF">BOTBODRAFT_54663</name>
</gene>
<dbReference type="InterPro" id="IPR041633">
    <property type="entry name" value="Polbeta"/>
</dbReference>
<keyword evidence="3" id="KW-1185">Reference proteome</keyword>
<reference evidence="3" key="1">
    <citation type="journal article" date="2014" name="Proc. Natl. Acad. Sci. U.S.A.">
        <title>Extensive sampling of basidiomycete genomes demonstrates inadequacy of the white-rot/brown-rot paradigm for wood decay fungi.</title>
        <authorList>
            <person name="Riley R."/>
            <person name="Salamov A.A."/>
            <person name="Brown D.W."/>
            <person name="Nagy L.G."/>
            <person name="Floudas D."/>
            <person name="Held B.W."/>
            <person name="Levasseur A."/>
            <person name="Lombard V."/>
            <person name="Morin E."/>
            <person name="Otillar R."/>
            <person name="Lindquist E.A."/>
            <person name="Sun H."/>
            <person name="LaButti K.M."/>
            <person name="Schmutz J."/>
            <person name="Jabbour D."/>
            <person name="Luo H."/>
            <person name="Baker S.E."/>
            <person name="Pisabarro A.G."/>
            <person name="Walton J.D."/>
            <person name="Blanchette R.A."/>
            <person name="Henrissat B."/>
            <person name="Martin F."/>
            <person name="Cullen D."/>
            <person name="Hibbett D.S."/>
            <person name="Grigoriev I.V."/>
        </authorList>
    </citation>
    <scope>NUCLEOTIDE SEQUENCE [LARGE SCALE GENOMIC DNA]</scope>
    <source>
        <strain evidence="3">FD-172 SS1</strain>
    </source>
</reference>
<proteinExistence type="predicted"/>
<organism evidence="2 3">
    <name type="scientific">Botryobasidium botryosum (strain FD-172 SS1)</name>
    <dbReference type="NCBI Taxonomy" id="930990"/>
    <lineage>
        <taxon>Eukaryota</taxon>
        <taxon>Fungi</taxon>
        <taxon>Dikarya</taxon>
        <taxon>Basidiomycota</taxon>
        <taxon>Agaricomycotina</taxon>
        <taxon>Agaricomycetes</taxon>
        <taxon>Cantharellales</taxon>
        <taxon>Botryobasidiaceae</taxon>
        <taxon>Botryobasidium</taxon>
    </lineage>
</organism>
<evidence type="ECO:0000313" key="3">
    <source>
        <dbReference type="Proteomes" id="UP000027195"/>
    </source>
</evidence>